<reference evidence="1" key="1">
    <citation type="submission" date="2014-09" db="EMBL/GenBank/DDBJ databases">
        <authorList>
            <person name="Magalhaes I.L.F."/>
            <person name="Oliveira U."/>
            <person name="Santos F.R."/>
            <person name="Vidigal T.H.D.A."/>
            <person name="Brescovit A.D."/>
            <person name="Santos A.J."/>
        </authorList>
    </citation>
    <scope>NUCLEOTIDE SEQUENCE</scope>
    <source>
        <tissue evidence="1">Shoot tissue taken approximately 20 cm above the soil surface</tissue>
    </source>
</reference>
<reference evidence="1" key="2">
    <citation type="journal article" date="2015" name="Data Brief">
        <title>Shoot transcriptome of the giant reed, Arundo donax.</title>
        <authorList>
            <person name="Barrero R.A."/>
            <person name="Guerrero F.D."/>
            <person name="Moolhuijzen P."/>
            <person name="Goolsby J.A."/>
            <person name="Tidwell J."/>
            <person name="Bellgard S.E."/>
            <person name="Bellgard M.I."/>
        </authorList>
    </citation>
    <scope>NUCLEOTIDE SEQUENCE</scope>
    <source>
        <tissue evidence="1">Shoot tissue taken approximately 20 cm above the soil surface</tissue>
    </source>
</reference>
<dbReference type="EMBL" id="GBRH01163231">
    <property type="protein sequence ID" value="JAE34665.1"/>
    <property type="molecule type" value="Transcribed_RNA"/>
</dbReference>
<sequence length="9" mass="1044">MKLKKLGLN</sequence>
<organism evidence="1">
    <name type="scientific">Arundo donax</name>
    <name type="common">Giant reed</name>
    <name type="synonym">Donax arundinaceus</name>
    <dbReference type="NCBI Taxonomy" id="35708"/>
    <lineage>
        <taxon>Eukaryota</taxon>
        <taxon>Viridiplantae</taxon>
        <taxon>Streptophyta</taxon>
        <taxon>Embryophyta</taxon>
        <taxon>Tracheophyta</taxon>
        <taxon>Spermatophyta</taxon>
        <taxon>Magnoliopsida</taxon>
        <taxon>Liliopsida</taxon>
        <taxon>Poales</taxon>
        <taxon>Poaceae</taxon>
        <taxon>PACMAD clade</taxon>
        <taxon>Arundinoideae</taxon>
        <taxon>Arundineae</taxon>
        <taxon>Arundo</taxon>
    </lineage>
</organism>
<protein>
    <submittedName>
        <fullName evidence="1">Uncharacterized protein</fullName>
    </submittedName>
</protein>
<accession>A0A0A9HBY7</accession>
<name>A0A0A9HBY7_ARUDO</name>
<evidence type="ECO:0000313" key="1">
    <source>
        <dbReference type="EMBL" id="JAE34665.1"/>
    </source>
</evidence>
<proteinExistence type="predicted"/>